<feature type="transmembrane region" description="Helical" evidence="1">
    <location>
        <begin position="60"/>
        <end position="86"/>
    </location>
</feature>
<evidence type="ECO:0000313" key="3">
    <source>
        <dbReference type="Proteomes" id="UP001234989"/>
    </source>
</evidence>
<name>A0AAF0PQ21_SOLVR</name>
<feature type="transmembrane region" description="Helical" evidence="1">
    <location>
        <begin position="98"/>
        <end position="121"/>
    </location>
</feature>
<gene>
    <name evidence="2" type="ORF">MTR67_001922</name>
</gene>
<keyword evidence="3" id="KW-1185">Reference proteome</keyword>
<accession>A0AAF0PQ21</accession>
<sequence>MTWKILKVGVQFAFLCTFFLGHVGACITIWRLSGFERRWFSILSGFRGNMGSKRIRFGNFVVWFQCASLWTMLAILVIALQSRYWISPGINNRELCNLILFGISSDLSCVVWFPLTSYVHFVHVTVGSSRTWTSIQLSF</sequence>
<dbReference type="Proteomes" id="UP001234989">
    <property type="component" value="Chromosome 1"/>
</dbReference>
<keyword evidence="1" id="KW-1133">Transmembrane helix</keyword>
<protein>
    <submittedName>
        <fullName evidence="2">Uncharacterized protein</fullName>
    </submittedName>
</protein>
<keyword evidence="1" id="KW-0472">Membrane</keyword>
<organism evidence="2 3">
    <name type="scientific">Solanum verrucosum</name>
    <dbReference type="NCBI Taxonomy" id="315347"/>
    <lineage>
        <taxon>Eukaryota</taxon>
        <taxon>Viridiplantae</taxon>
        <taxon>Streptophyta</taxon>
        <taxon>Embryophyta</taxon>
        <taxon>Tracheophyta</taxon>
        <taxon>Spermatophyta</taxon>
        <taxon>Magnoliopsida</taxon>
        <taxon>eudicotyledons</taxon>
        <taxon>Gunneridae</taxon>
        <taxon>Pentapetalae</taxon>
        <taxon>asterids</taxon>
        <taxon>lamiids</taxon>
        <taxon>Solanales</taxon>
        <taxon>Solanaceae</taxon>
        <taxon>Solanoideae</taxon>
        <taxon>Solaneae</taxon>
        <taxon>Solanum</taxon>
    </lineage>
</organism>
<feature type="transmembrane region" description="Helical" evidence="1">
    <location>
        <begin position="12"/>
        <end position="32"/>
    </location>
</feature>
<dbReference type="AlphaFoldDB" id="A0AAF0PQ21"/>
<reference evidence="2" key="1">
    <citation type="submission" date="2023-08" db="EMBL/GenBank/DDBJ databases">
        <title>A de novo genome assembly of Solanum verrucosum Schlechtendal, a Mexican diploid species geographically isolated from the other diploid A-genome species in potato relatives.</title>
        <authorList>
            <person name="Hosaka K."/>
        </authorList>
    </citation>
    <scope>NUCLEOTIDE SEQUENCE</scope>
    <source>
        <tissue evidence="2">Young leaves</tissue>
    </source>
</reference>
<evidence type="ECO:0000256" key="1">
    <source>
        <dbReference type="SAM" id="Phobius"/>
    </source>
</evidence>
<keyword evidence="1" id="KW-0812">Transmembrane</keyword>
<proteinExistence type="predicted"/>
<dbReference type="EMBL" id="CP133612">
    <property type="protein sequence ID" value="WMV08537.1"/>
    <property type="molecule type" value="Genomic_DNA"/>
</dbReference>
<evidence type="ECO:0000313" key="2">
    <source>
        <dbReference type="EMBL" id="WMV08537.1"/>
    </source>
</evidence>